<dbReference type="SUPFAM" id="SSF49344">
    <property type="entry name" value="CBD9-like"/>
    <property type="match status" value="1"/>
</dbReference>
<protein>
    <recommendedName>
        <fullName evidence="3">DOMON domain-containing protein</fullName>
    </recommendedName>
</protein>
<dbReference type="InterPro" id="IPR045266">
    <property type="entry name" value="DOH_DOMON"/>
</dbReference>
<feature type="compositionally biased region" description="Basic and acidic residues" evidence="1">
    <location>
        <begin position="449"/>
        <end position="463"/>
    </location>
</feature>
<feature type="domain" description="DOMON" evidence="3">
    <location>
        <begin position="559"/>
        <end position="678"/>
    </location>
</feature>
<dbReference type="EMBL" id="CAJGYM010000016">
    <property type="protein sequence ID" value="CAD6190514.1"/>
    <property type="molecule type" value="Genomic_DNA"/>
</dbReference>
<name>A0A8S1H5D6_9PELO</name>
<dbReference type="OrthoDB" id="5785632at2759"/>
<keyword evidence="2" id="KW-1133">Transmembrane helix</keyword>
<feature type="transmembrane region" description="Helical" evidence="2">
    <location>
        <begin position="68"/>
        <end position="88"/>
    </location>
</feature>
<keyword evidence="2" id="KW-0812">Transmembrane</keyword>
<evidence type="ECO:0000256" key="1">
    <source>
        <dbReference type="SAM" id="MobiDB-lite"/>
    </source>
</evidence>
<evidence type="ECO:0000256" key="2">
    <source>
        <dbReference type="SAM" id="Phobius"/>
    </source>
</evidence>
<reference evidence="4" key="1">
    <citation type="submission" date="2020-10" db="EMBL/GenBank/DDBJ databases">
        <authorList>
            <person name="Kikuchi T."/>
        </authorList>
    </citation>
    <scope>NUCLEOTIDE SEQUENCE</scope>
    <source>
        <strain evidence="4">NKZ352</strain>
    </source>
</reference>
<comment type="caution">
    <text evidence="4">The sequence shown here is derived from an EMBL/GenBank/DDBJ whole genome shotgun (WGS) entry which is preliminary data.</text>
</comment>
<feature type="region of interest" description="Disordered" evidence="1">
    <location>
        <begin position="347"/>
        <end position="463"/>
    </location>
</feature>
<feature type="region of interest" description="Disordered" evidence="1">
    <location>
        <begin position="1"/>
        <end position="34"/>
    </location>
</feature>
<feature type="compositionally biased region" description="Acidic residues" evidence="1">
    <location>
        <begin position="392"/>
        <end position="402"/>
    </location>
</feature>
<dbReference type="Proteomes" id="UP000835052">
    <property type="component" value="Unassembled WGS sequence"/>
</dbReference>
<dbReference type="Pfam" id="PF03351">
    <property type="entry name" value="DOMON"/>
    <property type="match status" value="1"/>
</dbReference>
<accession>A0A8S1H5D6</accession>
<dbReference type="AlphaFoldDB" id="A0A8S1H5D6"/>
<gene>
    <name evidence="4" type="ORF">CAUJ_LOCUS6433</name>
</gene>
<dbReference type="PROSITE" id="PS50836">
    <property type="entry name" value="DOMON"/>
    <property type="match status" value="1"/>
</dbReference>
<dbReference type="SMART" id="SM00664">
    <property type="entry name" value="DoH"/>
    <property type="match status" value="1"/>
</dbReference>
<feature type="compositionally biased region" description="Basic and acidic residues" evidence="1">
    <location>
        <begin position="19"/>
        <end position="34"/>
    </location>
</feature>
<dbReference type="CDD" id="cd09631">
    <property type="entry name" value="DOMON_DOH"/>
    <property type="match status" value="1"/>
</dbReference>
<dbReference type="InterPro" id="IPR005018">
    <property type="entry name" value="DOMON_domain"/>
</dbReference>
<keyword evidence="5" id="KW-1185">Reference proteome</keyword>
<evidence type="ECO:0000313" key="4">
    <source>
        <dbReference type="EMBL" id="CAD6190514.1"/>
    </source>
</evidence>
<organism evidence="4 5">
    <name type="scientific">Caenorhabditis auriculariae</name>
    <dbReference type="NCBI Taxonomy" id="2777116"/>
    <lineage>
        <taxon>Eukaryota</taxon>
        <taxon>Metazoa</taxon>
        <taxon>Ecdysozoa</taxon>
        <taxon>Nematoda</taxon>
        <taxon>Chromadorea</taxon>
        <taxon>Rhabditida</taxon>
        <taxon>Rhabditina</taxon>
        <taxon>Rhabditomorpha</taxon>
        <taxon>Rhabditoidea</taxon>
        <taxon>Rhabditidae</taxon>
        <taxon>Peloderinae</taxon>
        <taxon>Caenorhabditis</taxon>
    </lineage>
</organism>
<sequence>MDLTERIKSFDSGGQVDLTEGRARQSPRTRETEPWRTSVASFSLCDCVERSPQIQAINRRLERRQISVMKLLILLASFGFAYGLPIYLEKSLCTNESPCFTEKTNCTENRPCSTLIVVSNGEYIIDGQGLTGNEFIAVRVSQDSEGLNHYLLCLPGSRTALRAVSNDGLPLIFVESKPSDSFLAEFKACSFGRSVSADFSALQVIKGNLTDDMMMGNGSPLIQQNEGRSFLVKKNPSLAHYLENRGSMPMRRLQISGLISDVDDRIGLRRTFSEEDSDRIGDFIRDVEDVVESFDDMKNQPVNRRFKAAPKPTIIPDEEELVYDDQYEDLPPIDEDELVLMPKKSVKVEVEDEEKPKKNVVVPRNRGRISHDEDEEKVEKPRKKDRSNVVDKEDDEGLEDVDEVPKKPKKGRGRNTVGDGENEDNVEDVTKKPKKGKGRKLVEDEDEEERRSEKNKKDKDGSEKEEKLFGDDYYDDNNADYSSYALVIFISLYTLYDLLKSYLQSEIFFLGLSWSVGYPSLTATAESWFTDHAITIRRFFVFSTLFAVVLSAPCTFVANGQQFTYAIRGTTVHFRVVLTNIPPNSSGWTAVAFGSSMFSGLDVIVIRVLNGRIIVTDEFVRGFTAPTPDRVNNVQVYGTRFENGVVIASFSRPIFSSDGSADASLSGCQPWKFALGLSRMSPQGHLFHHSRTPVHRVVCLNQCTV</sequence>
<proteinExistence type="predicted"/>
<feature type="compositionally biased region" description="Basic and acidic residues" evidence="1">
    <location>
        <begin position="347"/>
        <end position="357"/>
    </location>
</feature>
<dbReference type="PANTHER" id="PTHR36516:SF6">
    <property type="entry name" value="DOMON DOMAIN-CONTAINING PROTEIN"/>
    <property type="match status" value="1"/>
</dbReference>
<dbReference type="PANTHER" id="PTHR36516">
    <property type="entry name" value="PROTEIN CBG04168-RELATED"/>
    <property type="match status" value="1"/>
</dbReference>
<evidence type="ECO:0000259" key="3">
    <source>
        <dbReference type="PROSITE" id="PS50836"/>
    </source>
</evidence>
<evidence type="ECO:0000313" key="5">
    <source>
        <dbReference type="Proteomes" id="UP000835052"/>
    </source>
</evidence>
<keyword evidence="2" id="KW-0472">Membrane</keyword>